<dbReference type="Proteomes" id="UP001569414">
    <property type="component" value="Unassembled WGS sequence"/>
</dbReference>
<comment type="caution">
    <text evidence="1">The sequence shown here is derived from an EMBL/GenBank/DDBJ whole genome shotgun (WGS) entry which is preliminary data.</text>
</comment>
<sequence>MAGMEIDLISKQAQDYYGSTPVIILGSGASAAHGMSGMGALSQHLIRSVEVEGLSCQEVGLWGEFCGFLEDGVDLETALHKVNLTPALTSKVVLSTWNLLSPEDVAVFEKALVDQELFPLGKLLRHMLRSTVRQVNIITPNYDRLAEYACEQESIHHFCGFSHGYKGFPEKKDYLKPSRQVNIWKVHGSLGWFVNDQGVVCSLGNIGRTPEGLTPLIVTPGNEKYRSTHREPYKTIIHEADDVIDAASSYLCIGFGFNDDHIQEKLVNRCAKGDASITVVTQKLSESARNFLFRSQLSRYLAIEMCEDGPGSLVYSSECVEPIKIERNCWSLGGFLNLIM</sequence>
<dbReference type="RefSeq" id="WP_371844789.1">
    <property type="nucleotide sequence ID" value="NZ_JBGMEL010000024.1"/>
</dbReference>
<evidence type="ECO:0000313" key="2">
    <source>
        <dbReference type="Proteomes" id="UP001569414"/>
    </source>
</evidence>
<name>A0ABV4NSA3_9GAMM</name>
<dbReference type="InterPro" id="IPR029035">
    <property type="entry name" value="DHS-like_NAD/FAD-binding_dom"/>
</dbReference>
<dbReference type="Pfam" id="PF13289">
    <property type="entry name" value="SIR2_2"/>
    <property type="match status" value="1"/>
</dbReference>
<dbReference type="EMBL" id="JBGMEL010000024">
    <property type="protein sequence ID" value="MFA0792414.1"/>
    <property type="molecule type" value="Genomic_DNA"/>
</dbReference>
<proteinExistence type="predicted"/>
<reference evidence="1 2" key="1">
    <citation type="submission" date="2024-08" db="EMBL/GenBank/DDBJ databases">
        <authorList>
            <person name="Ishaq N."/>
        </authorList>
    </citation>
    <scope>NUCLEOTIDE SEQUENCE [LARGE SCALE GENOMIC DNA]</scope>
    <source>
        <strain evidence="1 2">JCM 30400</strain>
    </source>
</reference>
<protein>
    <submittedName>
        <fullName evidence="1">SIR2 family protein</fullName>
    </submittedName>
</protein>
<evidence type="ECO:0000313" key="1">
    <source>
        <dbReference type="EMBL" id="MFA0792414.1"/>
    </source>
</evidence>
<keyword evidence="2" id="KW-1185">Reference proteome</keyword>
<accession>A0ABV4NSA3</accession>
<organism evidence="1 2">
    <name type="scientific">Microbulbifer echini</name>
    <dbReference type="NCBI Taxonomy" id="1529067"/>
    <lineage>
        <taxon>Bacteria</taxon>
        <taxon>Pseudomonadati</taxon>
        <taxon>Pseudomonadota</taxon>
        <taxon>Gammaproteobacteria</taxon>
        <taxon>Cellvibrionales</taxon>
        <taxon>Microbulbiferaceae</taxon>
        <taxon>Microbulbifer</taxon>
    </lineage>
</organism>
<dbReference type="SUPFAM" id="SSF52467">
    <property type="entry name" value="DHS-like NAD/FAD-binding domain"/>
    <property type="match status" value="1"/>
</dbReference>
<gene>
    <name evidence="1" type="ORF">ACCI51_17895</name>
</gene>